<evidence type="ECO:0000313" key="1">
    <source>
        <dbReference type="EMBL" id="KAA8895072.1"/>
    </source>
</evidence>
<name>A0A5J5EH91_9PEZI</name>
<dbReference type="EMBL" id="VXIS01000290">
    <property type="protein sequence ID" value="KAA8895072.1"/>
    <property type="molecule type" value="Genomic_DNA"/>
</dbReference>
<comment type="caution">
    <text evidence="1">The sequence shown here is derived from an EMBL/GenBank/DDBJ whole genome shotgun (WGS) entry which is preliminary data.</text>
</comment>
<sequence length="201" mass="22399">MSGSCHFLIEAGRCLIPCNCTAGIYDVPNRGLQGTTLMCTNCTHPVDYHGNIPGEQPLECQTTVQIDQVPRVPQSTADPYESPRVETVSKLWDQLCKARVVHVRGTPTTGKSTLALLLKSYVVNNFPHIKVFCVSWPASLTPETSYQAPLNRLIGRSPYDEILNDSDMVFIIDEAQNSYAFESLWNDFIKLQASNRHDIAL</sequence>
<evidence type="ECO:0000313" key="2">
    <source>
        <dbReference type="Proteomes" id="UP000326924"/>
    </source>
</evidence>
<accession>A0A5J5EH91</accession>
<dbReference type="AlphaFoldDB" id="A0A5J5EH91"/>
<organism evidence="1 2">
    <name type="scientific">Sphaerosporella brunnea</name>
    <dbReference type="NCBI Taxonomy" id="1250544"/>
    <lineage>
        <taxon>Eukaryota</taxon>
        <taxon>Fungi</taxon>
        <taxon>Dikarya</taxon>
        <taxon>Ascomycota</taxon>
        <taxon>Pezizomycotina</taxon>
        <taxon>Pezizomycetes</taxon>
        <taxon>Pezizales</taxon>
        <taxon>Pyronemataceae</taxon>
        <taxon>Sphaerosporella</taxon>
    </lineage>
</organism>
<proteinExistence type="predicted"/>
<dbReference type="InParanoid" id="A0A5J5EH91"/>
<dbReference type="InterPro" id="IPR027417">
    <property type="entry name" value="P-loop_NTPase"/>
</dbReference>
<dbReference type="OrthoDB" id="2364732at2759"/>
<protein>
    <submittedName>
        <fullName evidence="1">Uncharacterized protein</fullName>
    </submittedName>
</protein>
<gene>
    <name evidence="1" type="ORF">FN846DRAFT_971410</name>
</gene>
<reference evidence="1 2" key="1">
    <citation type="submission" date="2019-09" db="EMBL/GenBank/DDBJ databases">
        <title>Draft genome of the ectomycorrhizal ascomycete Sphaerosporella brunnea.</title>
        <authorList>
            <consortium name="DOE Joint Genome Institute"/>
            <person name="Benucci G.M."/>
            <person name="Marozzi G."/>
            <person name="Antonielli L."/>
            <person name="Sanchez S."/>
            <person name="Marco P."/>
            <person name="Wang X."/>
            <person name="Falini L.B."/>
            <person name="Barry K."/>
            <person name="Haridas S."/>
            <person name="Lipzen A."/>
            <person name="Labutti K."/>
            <person name="Grigoriev I.V."/>
            <person name="Murat C."/>
            <person name="Martin F."/>
            <person name="Albertini E."/>
            <person name="Donnini D."/>
            <person name="Bonito G."/>
        </authorList>
    </citation>
    <scope>NUCLEOTIDE SEQUENCE [LARGE SCALE GENOMIC DNA]</scope>
    <source>
        <strain evidence="1 2">Sb_GMNB300</strain>
    </source>
</reference>
<dbReference type="SUPFAM" id="SSF52540">
    <property type="entry name" value="P-loop containing nucleoside triphosphate hydrolases"/>
    <property type="match status" value="1"/>
</dbReference>
<keyword evidence="2" id="KW-1185">Reference proteome</keyword>
<dbReference type="Proteomes" id="UP000326924">
    <property type="component" value="Unassembled WGS sequence"/>
</dbReference>